<evidence type="ECO:0000313" key="3">
    <source>
        <dbReference type="Proteomes" id="UP001370490"/>
    </source>
</evidence>
<dbReference type="Proteomes" id="UP001370490">
    <property type="component" value="Unassembled WGS sequence"/>
</dbReference>
<feature type="domain" description="Putative plant transposon protein" evidence="1">
    <location>
        <begin position="30"/>
        <end position="198"/>
    </location>
</feature>
<dbReference type="Pfam" id="PF20167">
    <property type="entry name" value="Transposase_32"/>
    <property type="match status" value="1"/>
</dbReference>
<dbReference type="EMBL" id="JBAMMX010000021">
    <property type="protein sequence ID" value="KAK6919560.1"/>
    <property type="molecule type" value="Genomic_DNA"/>
</dbReference>
<evidence type="ECO:0000259" key="1">
    <source>
        <dbReference type="Pfam" id="PF20167"/>
    </source>
</evidence>
<dbReference type="InterPro" id="IPR046796">
    <property type="entry name" value="Transposase_32_dom"/>
</dbReference>
<sequence>MPNTSKSKSPIRFAYGASLGDIYLGCLQFPNEFVYEKLVRVFYNNIQEIDGDKDEKVKIKARSNFCYYVRGDEIKITPKSFCQISDLPRVPCFECEKFLSGTQLENCQTLFSHLTMKTVNIRATDLGLHERILHLIVTCVIHPREGNYATITKEDCWLMACIMRKGNHGLHFLIPFFMVKAHKLEKQILPYGAITSEILNFSKVNLTQEKFVEVIAKVKPLFTKVDGRKKNGEWKRKHEMTERIEPQRMEGTSTVFGETIDEYLRNLRKT</sequence>
<keyword evidence="3" id="KW-1185">Reference proteome</keyword>
<protein>
    <submittedName>
        <fullName evidence="2">Plant transposon protein domain</fullName>
    </submittedName>
</protein>
<gene>
    <name evidence="2" type="ORF">RJ641_015464</name>
</gene>
<name>A0AAN8Z140_9MAGN</name>
<organism evidence="2 3">
    <name type="scientific">Dillenia turbinata</name>
    <dbReference type="NCBI Taxonomy" id="194707"/>
    <lineage>
        <taxon>Eukaryota</taxon>
        <taxon>Viridiplantae</taxon>
        <taxon>Streptophyta</taxon>
        <taxon>Embryophyta</taxon>
        <taxon>Tracheophyta</taxon>
        <taxon>Spermatophyta</taxon>
        <taxon>Magnoliopsida</taxon>
        <taxon>eudicotyledons</taxon>
        <taxon>Gunneridae</taxon>
        <taxon>Pentapetalae</taxon>
        <taxon>Dilleniales</taxon>
        <taxon>Dilleniaceae</taxon>
        <taxon>Dillenia</taxon>
    </lineage>
</organism>
<evidence type="ECO:0000313" key="2">
    <source>
        <dbReference type="EMBL" id="KAK6919560.1"/>
    </source>
</evidence>
<proteinExistence type="predicted"/>
<accession>A0AAN8Z140</accession>
<comment type="caution">
    <text evidence="2">The sequence shown here is derived from an EMBL/GenBank/DDBJ whole genome shotgun (WGS) entry which is preliminary data.</text>
</comment>
<reference evidence="2 3" key="1">
    <citation type="submission" date="2023-12" db="EMBL/GenBank/DDBJ databases">
        <title>A high-quality genome assembly for Dillenia turbinata (Dilleniales).</title>
        <authorList>
            <person name="Chanderbali A."/>
        </authorList>
    </citation>
    <scope>NUCLEOTIDE SEQUENCE [LARGE SCALE GENOMIC DNA]</scope>
    <source>
        <strain evidence="2">LSX21</strain>
        <tissue evidence="2">Leaf</tissue>
    </source>
</reference>
<dbReference type="AlphaFoldDB" id="A0AAN8Z140"/>